<feature type="transmembrane region" description="Helical" evidence="1">
    <location>
        <begin position="74"/>
        <end position="94"/>
    </location>
</feature>
<keyword evidence="1" id="KW-0472">Membrane</keyword>
<feature type="transmembrane region" description="Helical" evidence="1">
    <location>
        <begin position="106"/>
        <end position="124"/>
    </location>
</feature>
<accession>A0A8J3PPC5</accession>
<proteinExistence type="predicted"/>
<evidence type="ECO:0000313" key="3">
    <source>
        <dbReference type="Proteomes" id="UP000653674"/>
    </source>
</evidence>
<keyword evidence="1" id="KW-1133">Transmembrane helix</keyword>
<feature type="transmembrane region" description="Helical" evidence="1">
    <location>
        <begin position="207"/>
        <end position="227"/>
    </location>
</feature>
<evidence type="ECO:0000313" key="2">
    <source>
        <dbReference type="EMBL" id="GIG74906.1"/>
    </source>
</evidence>
<feature type="transmembrane region" description="Helical" evidence="1">
    <location>
        <begin position="48"/>
        <end position="68"/>
    </location>
</feature>
<feature type="transmembrane region" description="Helical" evidence="1">
    <location>
        <begin position="397"/>
        <end position="418"/>
    </location>
</feature>
<dbReference type="EMBL" id="BONU01000024">
    <property type="protein sequence ID" value="GIG74906.1"/>
    <property type="molecule type" value="Genomic_DNA"/>
</dbReference>
<protein>
    <submittedName>
        <fullName evidence="2">Uncharacterized protein</fullName>
    </submittedName>
</protein>
<feature type="transmembrane region" description="Helical" evidence="1">
    <location>
        <begin position="329"/>
        <end position="352"/>
    </location>
</feature>
<comment type="caution">
    <text evidence="2">The sequence shown here is derived from an EMBL/GenBank/DDBJ whole genome shotgun (WGS) entry which is preliminary data.</text>
</comment>
<feature type="transmembrane region" description="Helical" evidence="1">
    <location>
        <begin position="23"/>
        <end position="41"/>
    </location>
</feature>
<keyword evidence="3" id="KW-1185">Reference proteome</keyword>
<feature type="transmembrane region" description="Helical" evidence="1">
    <location>
        <begin position="430"/>
        <end position="448"/>
    </location>
</feature>
<gene>
    <name evidence="2" type="ORF">Pfl04_33100</name>
</gene>
<sequence length="651" mass="69470">MALALAWLVPAAAHWAHLDWSLLPILVGGAVALQHAANSLIDRFVLAVVHLFAATCLTGLAMSFWPWLMEPVPAAGVALTVVTLLAAMTGRLRRPARVLIRPVERLLSLVVALVAAVALVPYVARDLGGRIGMPLTGEDITRHFLMYDMIGRVRGYLFLHPEALRPYVPDGQLTGTANYPQGIHLTYAVVAKFIPGADADPIASLNILTWLLVTTYILFGAAVLWSARRIAGPAARSAQLLPVLLVVAAWLSFGDPITVLARGYPNQLAGLAAAAVLTALAARPLASRGDQFATVVALVVAVAYSYPLYLPYAVVAAGYWAWRERLWRYWWSWVGVLVFAPLAALSLLAAVAASGDRQLLLPGLAHAVDRPATVVLLALAVAGLVVRGGLRSPARRSALFAVGGMTLIVGAVAAYQIAMVGRTVYYFDKLLHLLIVVCLVALGASARLMPREAPAADRRQRRRALVRGVALAMPLVLAMALLGGAWHTSAPSRGLQLLTGRDKGSPAGARDAILMTRMYRDGGGAINVSLMAGPWRNWYATQLASTLQGRYRYVQGWAALLYPLGRPPTLADLDGLVASSPVPVRFFLYNEAASMLVVDSDHPNRPRLAPGAALPVAFGDPAAPTNAEAARLLAARYPGKVEIVYATPPNQ</sequence>
<feature type="transmembrane region" description="Helical" evidence="1">
    <location>
        <begin position="372"/>
        <end position="390"/>
    </location>
</feature>
<dbReference type="AlphaFoldDB" id="A0A8J3PPC5"/>
<feature type="transmembrane region" description="Helical" evidence="1">
    <location>
        <begin position="292"/>
        <end position="322"/>
    </location>
</feature>
<feature type="transmembrane region" description="Helical" evidence="1">
    <location>
        <begin position="469"/>
        <end position="487"/>
    </location>
</feature>
<evidence type="ECO:0000256" key="1">
    <source>
        <dbReference type="SAM" id="Phobius"/>
    </source>
</evidence>
<keyword evidence="1" id="KW-0812">Transmembrane</keyword>
<name>A0A8J3PPC5_9ACTN</name>
<feature type="transmembrane region" description="Helical" evidence="1">
    <location>
        <begin position="239"/>
        <end position="261"/>
    </location>
</feature>
<dbReference type="Proteomes" id="UP000653674">
    <property type="component" value="Unassembled WGS sequence"/>
</dbReference>
<reference evidence="2" key="1">
    <citation type="submission" date="2021-01" db="EMBL/GenBank/DDBJ databases">
        <title>Whole genome shotgun sequence of Planosporangium flavigriseum NBRC 105377.</title>
        <authorList>
            <person name="Komaki H."/>
            <person name="Tamura T."/>
        </authorList>
    </citation>
    <scope>NUCLEOTIDE SEQUENCE</scope>
    <source>
        <strain evidence="2">NBRC 105377</strain>
    </source>
</reference>
<organism evidence="2 3">
    <name type="scientific">Planosporangium flavigriseum</name>
    <dbReference type="NCBI Taxonomy" id="373681"/>
    <lineage>
        <taxon>Bacteria</taxon>
        <taxon>Bacillati</taxon>
        <taxon>Actinomycetota</taxon>
        <taxon>Actinomycetes</taxon>
        <taxon>Micromonosporales</taxon>
        <taxon>Micromonosporaceae</taxon>
        <taxon>Planosporangium</taxon>
    </lineage>
</organism>